<protein>
    <submittedName>
        <fullName evidence="1">Uncharacterized protein</fullName>
    </submittedName>
</protein>
<comment type="caution">
    <text evidence="1">The sequence shown here is derived from an EMBL/GenBank/DDBJ whole genome shotgun (WGS) entry which is preliminary data.</text>
</comment>
<feature type="non-terminal residue" evidence="1">
    <location>
        <position position="1"/>
    </location>
</feature>
<evidence type="ECO:0000313" key="1">
    <source>
        <dbReference type="EMBL" id="GAH79565.1"/>
    </source>
</evidence>
<sequence>DYHHLKPFTILLKDAVIAIQEGNIYVEANMPVEINEITEQICKDALKDTGKGFDEQALKARDWLFEVEGVTEPPDAKTFFELSHDERMNPIWIKLFKGACEGLAITELNLNDDLILQIVKDSNSPWKYHLDTHLLIFHRRGMSTEGYGRKTNPGGVDLIQGIYLSWADIFVIQDGNFYDFMKELKSVGGYKKE</sequence>
<feature type="non-terminal residue" evidence="1">
    <location>
        <position position="193"/>
    </location>
</feature>
<accession>X1JDI2</accession>
<gene>
    <name evidence="1" type="ORF">S03H2_66299</name>
</gene>
<name>X1JDI2_9ZZZZ</name>
<dbReference type="AlphaFoldDB" id="X1JDI2"/>
<proteinExistence type="predicted"/>
<reference evidence="1" key="1">
    <citation type="journal article" date="2014" name="Front. Microbiol.">
        <title>High frequency of phylogenetically diverse reductive dehalogenase-homologous genes in deep subseafloor sedimentary metagenomes.</title>
        <authorList>
            <person name="Kawai M."/>
            <person name="Futagami T."/>
            <person name="Toyoda A."/>
            <person name="Takaki Y."/>
            <person name="Nishi S."/>
            <person name="Hori S."/>
            <person name="Arai W."/>
            <person name="Tsubouchi T."/>
            <person name="Morono Y."/>
            <person name="Uchiyama I."/>
            <person name="Ito T."/>
            <person name="Fujiyama A."/>
            <person name="Inagaki F."/>
            <person name="Takami H."/>
        </authorList>
    </citation>
    <scope>NUCLEOTIDE SEQUENCE</scope>
    <source>
        <strain evidence="1">Expedition CK06-06</strain>
    </source>
</reference>
<organism evidence="1">
    <name type="scientific">marine sediment metagenome</name>
    <dbReference type="NCBI Taxonomy" id="412755"/>
    <lineage>
        <taxon>unclassified sequences</taxon>
        <taxon>metagenomes</taxon>
        <taxon>ecological metagenomes</taxon>
    </lineage>
</organism>
<dbReference type="EMBL" id="BARU01043271">
    <property type="protein sequence ID" value="GAH79565.1"/>
    <property type="molecule type" value="Genomic_DNA"/>
</dbReference>